<name>A0A0B5B9J7_9BACT</name>
<sequence>MTGFDPLFKVPGIGAIDEHLFVMIRFEHQHPAILELFGNETGRDAEIGGDTDLTFTTFEGESDRVTGIVGNGKRIDQNIPAHERVTRFELGNHHSRECVSQCPMCRITYIDGQMILTGKHPYPAYMVYVFMTDEQAVQISGIDTDSSEPPHDLPRRKPCVNKDPALARFDIKGVPLASAGEQADLHEPSDLLAPKTLAQPHGITNFLYRNAGRYSR</sequence>
<gene>
    <name evidence="1" type="ORF">GPICK_08405</name>
</gene>
<dbReference type="STRING" id="345632.GPICK_08405"/>
<evidence type="ECO:0000313" key="1">
    <source>
        <dbReference type="EMBL" id="AJE03373.1"/>
    </source>
</evidence>
<dbReference type="AlphaFoldDB" id="A0A0B5B9J7"/>
<dbReference type="Proteomes" id="UP000057609">
    <property type="component" value="Chromosome"/>
</dbReference>
<evidence type="ECO:0000313" key="2">
    <source>
        <dbReference type="Proteomes" id="UP000057609"/>
    </source>
</evidence>
<accession>A0A0B5B9J7</accession>
<dbReference type="HOGENOM" id="CLU_1276144_0_0_7"/>
<dbReference type="EMBL" id="CP009788">
    <property type="protein sequence ID" value="AJE03373.1"/>
    <property type="molecule type" value="Genomic_DNA"/>
</dbReference>
<reference evidence="1 2" key="1">
    <citation type="journal article" date="2015" name="Genome Announc.">
        <title>Complete Genome of Geobacter pickeringii G13T, a Metal-Reducing Isolate from Sedimentary Kaolin Deposits.</title>
        <authorList>
            <person name="Badalamenti J.P."/>
            <person name="Bond D.R."/>
        </authorList>
    </citation>
    <scope>NUCLEOTIDE SEQUENCE [LARGE SCALE GENOMIC DNA]</scope>
    <source>
        <strain evidence="1 2">G13</strain>
    </source>
</reference>
<dbReference type="KEGG" id="gpi:GPICK_08405"/>
<keyword evidence="2" id="KW-1185">Reference proteome</keyword>
<protein>
    <submittedName>
        <fullName evidence="1">Uncharacterized protein</fullName>
    </submittedName>
</protein>
<proteinExistence type="predicted"/>
<organism evidence="1 2">
    <name type="scientific">Geobacter pickeringii</name>
    <dbReference type="NCBI Taxonomy" id="345632"/>
    <lineage>
        <taxon>Bacteria</taxon>
        <taxon>Pseudomonadati</taxon>
        <taxon>Thermodesulfobacteriota</taxon>
        <taxon>Desulfuromonadia</taxon>
        <taxon>Geobacterales</taxon>
        <taxon>Geobacteraceae</taxon>
        <taxon>Geobacter</taxon>
    </lineage>
</organism>